<proteinExistence type="predicted"/>
<reference evidence="1" key="2">
    <citation type="submission" date="2025-08" db="UniProtKB">
        <authorList>
            <consortium name="Ensembl"/>
        </authorList>
    </citation>
    <scope>IDENTIFICATION</scope>
</reference>
<dbReference type="Proteomes" id="UP000314985">
    <property type="component" value="Chromosome 7"/>
</dbReference>
<reference evidence="1 2" key="1">
    <citation type="submission" date="2017-08" db="EMBL/GenBank/DDBJ databases">
        <title>USMARCv1.0.</title>
        <authorList>
            <person name="Hannum G.I."/>
            <person name="Koren S."/>
            <person name="Schroeder S.G."/>
            <person name="Chin S.C."/>
            <person name="Nonneman D.J."/>
            <person name="Becker S.A."/>
            <person name="Rosen B.D."/>
            <person name="Bickhart D.M."/>
            <person name="Putnam N.H."/>
            <person name="Green R.E."/>
            <person name="Tuggle C.K."/>
            <person name="Liu H."/>
            <person name="Rohrer G.A."/>
            <person name="Warr A."/>
            <person name="Hall R."/>
            <person name="Kim K."/>
            <person name="Hume D.A."/>
            <person name="Talbot R."/>
            <person name="Chow W."/>
            <person name="Howe K."/>
            <person name="Schwartz A.S."/>
            <person name="Watson M."/>
            <person name="Archibald A.L."/>
            <person name="Phillippy A.M."/>
            <person name="Smith T.P.L."/>
        </authorList>
    </citation>
    <scope>NUCLEOTIDE SEQUENCE [LARGE SCALE GENOMIC DNA]</scope>
</reference>
<protein>
    <submittedName>
        <fullName evidence="1">Uncharacterized protein</fullName>
    </submittedName>
</protein>
<name>A0A4X1VM19_PIG</name>
<sequence>METKQHATKKPMVNEEIKKEIKNYLETNDNEDTTSQNLWDAAKVVLRGKFIAIQAFLKKEERSQIDNLTLHLNELEKEEQKSPKVSRRKEIIKIKEEINKIETQKTIEKINKTKNWFFEKVNKIDKPLARLTKKRRERTQITKDLYAENYKTLVKEIKEDVKKWKDIPRSWIGKINIVKMAILPKAIYRFNAIPIKLPMTFFTELEQTIQTFIWNKKRPRIAKAILKNKNQAGGITLPDFKKYYKATVIKTVWYWYQNRQTDQWNRIENPEINPDTYGQLIFDKGGKNLKWDKDSLFSKHCWETWTAACKAMKLEHTLTPCTKINSKWLKDLNIRQDTIKLLEENTGKTLSDINIMNIFSGQSPKAIEIRAKINPWDFIKLKSFCTAKETQKKTKRQLTEWEKIVSNDAPDKGLISRIHKQLIQPNSKKANQSMEKWAKDLNRHFSKEDIQMANKHMKKCSTSLIIREMQIKTTMRYHLTPVRMAIINKSTNNKC</sequence>
<dbReference type="AlphaFoldDB" id="A0A4X1VM19"/>
<evidence type="ECO:0000313" key="2">
    <source>
        <dbReference type="Proteomes" id="UP000314985"/>
    </source>
</evidence>
<organism evidence="1 2">
    <name type="scientific">Sus scrofa</name>
    <name type="common">Pig</name>
    <dbReference type="NCBI Taxonomy" id="9823"/>
    <lineage>
        <taxon>Eukaryota</taxon>
        <taxon>Metazoa</taxon>
        <taxon>Chordata</taxon>
        <taxon>Craniata</taxon>
        <taxon>Vertebrata</taxon>
        <taxon>Euteleostomi</taxon>
        <taxon>Mammalia</taxon>
        <taxon>Eutheria</taxon>
        <taxon>Laurasiatheria</taxon>
        <taxon>Artiodactyla</taxon>
        <taxon>Suina</taxon>
        <taxon>Suidae</taxon>
        <taxon>Sus</taxon>
    </lineage>
</organism>
<accession>A0A4X1VM19</accession>
<dbReference type="PANTHER" id="PTHR19446">
    <property type="entry name" value="REVERSE TRANSCRIPTASES"/>
    <property type="match status" value="1"/>
</dbReference>
<dbReference type="Ensembl" id="ENSSSCT00070050284.1">
    <property type="protein sequence ID" value="ENSSSCP00070042489.1"/>
    <property type="gene ID" value="ENSSSCG00070025152.1"/>
</dbReference>
<evidence type="ECO:0000313" key="1">
    <source>
        <dbReference type="Ensembl" id="ENSSSCP00070042489.1"/>
    </source>
</evidence>